<keyword evidence="3" id="KW-1185">Reference proteome</keyword>
<dbReference type="RefSeq" id="WP_058478433.1">
    <property type="nucleotide sequence ID" value="NZ_CAAAIO010000043.1"/>
</dbReference>
<gene>
    <name evidence="1" type="ORF">Lstg_2913</name>
    <name evidence="2" type="ORF">NCTC11991_03100</name>
</gene>
<protein>
    <submittedName>
        <fullName evidence="2">Uncharacterized protein</fullName>
    </submittedName>
</protein>
<evidence type="ECO:0000313" key="1">
    <source>
        <dbReference type="EMBL" id="KTD71554.1"/>
    </source>
</evidence>
<reference evidence="2 4" key="2">
    <citation type="submission" date="2018-06" db="EMBL/GenBank/DDBJ databases">
        <authorList>
            <consortium name="Pathogen Informatics"/>
            <person name="Doyle S."/>
        </authorList>
    </citation>
    <scope>NUCLEOTIDE SEQUENCE [LARGE SCALE GENOMIC DNA]</scope>
    <source>
        <strain evidence="2 4">NCTC11991</strain>
    </source>
</reference>
<name>A0A378LCD6_9GAMM</name>
<dbReference type="AlphaFoldDB" id="A0A378LCD6"/>
<evidence type="ECO:0000313" key="2">
    <source>
        <dbReference type="EMBL" id="STY24473.1"/>
    </source>
</evidence>
<evidence type="ECO:0000313" key="3">
    <source>
        <dbReference type="Proteomes" id="UP000054820"/>
    </source>
</evidence>
<evidence type="ECO:0000313" key="4">
    <source>
        <dbReference type="Proteomes" id="UP000255110"/>
    </source>
</evidence>
<organism evidence="2 4">
    <name type="scientific">Legionella steigerwaltii</name>
    <dbReference type="NCBI Taxonomy" id="460"/>
    <lineage>
        <taxon>Bacteria</taxon>
        <taxon>Pseudomonadati</taxon>
        <taxon>Pseudomonadota</taxon>
        <taxon>Gammaproteobacteria</taxon>
        <taxon>Legionellales</taxon>
        <taxon>Legionellaceae</taxon>
        <taxon>Legionella</taxon>
    </lineage>
</organism>
<sequence length="699" mass="80340">MPKVTKLLISDIDKTAIVQNKKTGGDQYSTVTDKKISEAMANGSEVIFLSTMTIDEIKTAAGEGKILRTELEKKYSNATKKEKSPKIIPATDLFFTSLGEAYLNIFKPLYEKIASKTIDPLKNPKDYKQQIGEPGARDIYHRAAHHVMKKLLSAMSEKKPIFQNEEEKKQFIKTAITDLKNELIEFTPEGTYLTAIENLERFLQKWDPTDEKNYDVFLNAFISELNKTKLVDLTFIKFIQENSPLFLKHQLPLDDEKFLSFMRTIKTYVDKAEDGDTIDIDFLDDKMGCLEEASQAINIIMAATKKNITINFKSTAVLGDAADIHKTYQEITFIPHDEIIKKINSEKELNNILPYLNYLNINSVTEQINTDTIPCVALSQVLKLYKNFQNDPKSINFSKLEDVHSIEYKAFMLLSPTIKLSTLKERLKDPNLDQNDLRFICEYCSKKLPHATFTDFSKTRDFYPHGNFYNFYGALKDESKNGFLNKLLDMVEKDDALKKNDFIQFLLLEADSKNIEQLSPPRKETVIKILLNSENITPDTQSLIINRLFNKLSFDEKLFKNLNETEKNNLFRMMREGPINRLLWRLPVEIGKSISNNENENMYKFINAHLRELSLGSDQKLVSDLAAQFKKVPVQDRQSSALANFRQSILLEGFQEKASKIKSKSATFNALKQSEIDQSFFENYVKCMEESYITLASKS</sequence>
<reference evidence="1 3" key="1">
    <citation type="submission" date="2015-11" db="EMBL/GenBank/DDBJ databases">
        <title>Genomic analysis of 38 Legionella species identifies large and diverse effector repertoires.</title>
        <authorList>
            <person name="Burstein D."/>
            <person name="Amaro F."/>
            <person name="Zusman T."/>
            <person name="Lifshitz Z."/>
            <person name="Cohen O."/>
            <person name="Gilbert J.A."/>
            <person name="Pupko T."/>
            <person name="Shuman H.A."/>
            <person name="Segal G."/>
        </authorList>
    </citation>
    <scope>NUCLEOTIDE SEQUENCE [LARGE SCALE GENOMIC DNA]</scope>
    <source>
        <strain evidence="1 3">SC-18-C9</strain>
    </source>
</reference>
<dbReference type="EMBL" id="LNYZ01000031">
    <property type="protein sequence ID" value="KTD71554.1"/>
    <property type="molecule type" value="Genomic_DNA"/>
</dbReference>
<dbReference type="Proteomes" id="UP000054820">
    <property type="component" value="Unassembled WGS sequence"/>
</dbReference>
<accession>A0A378LCD6</accession>
<proteinExistence type="predicted"/>
<dbReference type="EMBL" id="UGOY01000001">
    <property type="protein sequence ID" value="STY24473.1"/>
    <property type="molecule type" value="Genomic_DNA"/>
</dbReference>
<dbReference type="OrthoDB" id="9204516at2"/>
<dbReference type="Proteomes" id="UP000255110">
    <property type="component" value="Unassembled WGS sequence"/>
</dbReference>